<feature type="chain" id="PRO_5040796297" description="Secreted protein" evidence="1">
    <location>
        <begin position="21"/>
        <end position="104"/>
    </location>
</feature>
<proteinExistence type="predicted"/>
<protein>
    <recommendedName>
        <fullName evidence="4">Secreted protein</fullName>
    </recommendedName>
</protein>
<reference evidence="2" key="1">
    <citation type="submission" date="2022-11" db="EMBL/GenBank/DDBJ databases">
        <authorList>
            <person name="Petersen C."/>
        </authorList>
    </citation>
    <scope>NUCLEOTIDE SEQUENCE</scope>
    <source>
        <strain evidence="2">IBT 21917</strain>
    </source>
</reference>
<dbReference type="Proteomes" id="UP001146351">
    <property type="component" value="Unassembled WGS sequence"/>
</dbReference>
<gene>
    <name evidence="2" type="ORF">N7492_007260</name>
</gene>
<keyword evidence="3" id="KW-1185">Reference proteome</keyword>
<evidence type="ECO:0000256" key="1">
    <source>
        <dbReference type="SAM" id="SignalP"/>
    </source>
</evidence>
<reference evidence="2" key="2">
    <citation type="journal article" date="2023" name="IMA Fungus">
        <title>Comparative genomic study of the Penicillium genus elucidates a diverse pangenome and 15 lateral gene transfer events.</title>
        <authorList>
            <person name="Petersen C."/>
            <person name="Sorensen T."/>
            <person name="Nielsen M.R."/>
            <person name="Sondergaard T.E."/>
            <person name="Sorensen J.L."/>
            <person name="Fitzpatrick D.A."/>
            <person name="Frisvad J.C."/>
            <person name="Nielsen K.L."/>
        </authorList>
    </citation>
    <scope>NUCLEOTIDE SEQUENCE</scope>
    <source>
        <strain evidence="2">IBT 21917</strain>
    </source>
</reference>
<sequence>MKITLSISALLLAAGTLVAAEDHGECACLDKQLTSECKEDGGGPDGYGTPIWKGLAHKEDVPWCVVGDPKKSEYYNGLGCTYGTDAGPSLKTNNHCFTQCKKGL</sequence>
<evidence type="ECO:0008006" key="4">
    <source>
        <dbReference type="Google" id="ProtNLM"/>
    </source>
</evidence>
<dbReference type="EMBL" id="JAPQKO010000005">
    <property type="protein sequence ID" value="KAJ5161868.1"/>
    <property type="molecule type" value="Genomic_DNA"/>
</dbReference>
<evidence type="ECO:0000313" key="2">
    <source>
        <dbReference type="EMBL" id="KAJ5161868.1"/>
    </source>
</evidence>
<dbReference type="AlphaFoldDB" id="A0A9W9LLM4"/>
<name>A0A9W9LLM4_9EURO</name>
<keyword evidence="1" id="KW-0732">Signal</keyword>
<organism evidence="2 3">
    <name type="scientific">Penicillium capsulatum</name>
    <dbReference type="NCBI Taxonomy" id="69766"/>
    <lineage>
        <taxon>Eukaryota</taxon>
        <taxon>Fungi</taxon>
        <taxon>Dikarya</taxon>
        <taxon>Ascomycota</taxon>
        <taxon>Pezizomycotina</taxon>
        <taxon>Eurotiomycetes</taxon>
        <taxon>Eurotiomycetidae</taxon>
        <taxon>Eurotiales</taxon>
        <taxon>Aspergillaceae</taxon>
        <taxon>Penicillium</taxon>
    </lineage>
</organism>
<feature type="signal peptide" evidence="1">
    <location>
        <begin position="1"/>
        <end position="20"/>
    </location>
</feature>
<comment type="caution">
    <text evidence="2">The sequence shown here is derived from an EMBL/GenBank/DDBJ whole genome shotgun (WGS) entry which is preliminary data.</text>
</comment>
<evidence type="ECO:0000313" key="3">
    <source>
        <dbReference type="Proteomes" id="UP001146351"/>
    </source>
</evidence>
<accession>A0A9W9LLM4</accession>